<dbReference type="InterPro" id="IPR009057">
    <property type="entry name" value="Homeodomain-like_sf"/>
</dbReference>
<dbReference type="InterPro" id="IPR036388">
    <property type="entry name" value="WH-like_DNA-bd_sf"/>
</dbReference>
<keyword evidence="3" id="KW-1185">Reference proteome</keyword>
<dbReference type="SUPFAM" id="SSF46689">
    <property type="entry name" value="Homeodomain-like"/>
    <property type="match status" value="1"/>
</dbReference>
<protein>
    <recommendedName>
        <fullName evidence="4">Paired domain-containing protein</fullName>
    </recommendedName>
</protein>
<dbReference type="EMBL" id="BGPR01001097">
    <property type="protein sequence ID" value="GBM45347.1"/>
    <property type="molecule type" value="Genomic_DNA"/>
</dbReference>
<dbReference type="OrthoDB" id="6421377at2759"/>
<evidence type="ECO:0000313" key="2">
    <source>
        <dbReference type="EMBL" id="GBM45347.1"/>
    </source>
</evidence>
<comment type="subcellular location">
    <subcellularLocation>
        <location evidence="1">Nucleus</location>
    </subcellularLocation>
</comment>
<accession>A0A4Y2FWG4</accession>
<dbReference type="Pfam" id="PF13384">
    <property type="entry name" value="HTH_23"/>
    <property type="match status" value="1"/>
</dbReference>
<dbReference type="GO" id="GO:0005634">
    <property type="term" value="C:nucleus"/>
    <property type="evidence" value="ECO:0007669"/>
    <property type="project" value="UniProtKB-SubCell"/>
</dbReference>
<name>A0A4Y2FWG4_ARAVE</name>
<evidence type="ECO:0000256" key="1">
    <source>
        <dbReference type="ARBA" id="ARBA00004123"/>
    </source>
</evidence>
<dbReference type="Proteomes" id="UP000499080">
    <property type="component" value="Unassembled WGS sequence"/>
</dbReference>
<reference evidence="2 3" key="1">
    <citation type="journal article" date="2019" name="Sci. Rep.">
        <title>Orb-weaving spider Araneus ventricosus genome elucidates the spidroin gene catalogue.</title>
        <authorList>
            <person name="Kono N."/>
            <person name="Nakamura H."/>
            <person name="Ohtoshi R."/>
            <person name="Moran D.A.P."/>
            <person name="Shinohara A."/>
            <person name="Yoshida Y."/>
            <person name="Fujiwara M."/>
            <person name="Mori M."/>
            <person name="Tomita M."/>
            <person name="Arakawa K."/>
        </authorList>
    </citation>
    <scope>NUCLEOTIDE SEQUENCE [LARGE SCALE GENOMIC DNA]</scope>
</reference>
<dbReference type="Gene3D" id="1.10.10.10">
    <property type="entry name" value="Winged helix-like DNA-binding domain superfamily/Winged helix DNA-binding domain"/>
    <property type="match status" value="1"/>
</dbReference>
<proteinExistence type="predicted"/>
<sequence length="96" mass="10947">MAGRYKVTTNSIRNLIIEHFKNGKNIITIGKRVRVSHSTVFAIIKRWKLRVTGENALKSRAPHKLTALCGIMHSVSCISHLQVSWLLGDLRRISWL</sequence>
<comment type="caution">
    <text evidence="2">The sequence shown here is derived from an EMBL/GenBank/DDBJ whole genome shotgun (WGS) entry which is preliminary data.</text>
</comment>
<organism evidence="2 3">
    <name type="scientific">Araneus ventricosus</name>
    <name type="common">Orbweaver spider</name>
    <name type="synonym">Epeira ventricosa</name>
    <dbReference type="NCBI Taxonomy" id="182803"/>
    <lineage>
        <taxon>Eukaryota</taxon>
        <taxon>Metazoa</taxon>
        <taxon>Ecdysozoa</taxon>
        <taxon>Arthropoda</taxon>
        <taxon>Chelicerata</taxon>
        <taxon>Arachnida</taxon>
        <taxon>Araneae</taxon>
        <taxon>Araneomorphae</taxon>
        <taxon>Entelegynae</taxon>
        <taxon>Araneoidea</taxon>
        <taxon>Araneidae</taxon>
        <taxon>Araneus</taxon>
    </lineage>
</organism>
<evidence type="ECO:0008006" key="4">
    <source>
        <dbReference type="Google" id="ProtNLM"/>
    </source>
</evidence>
<gene>
    <name evidence="2" type="ORF">AVEN_172966_1</name>
</gene>
<evidence type="ECO:0000313" key="3">
    <source>
        <dbReference type="Proteomes" id="UP000499080"/>
    </source>
</evidence>
<dbReference type="AlphaFoldDB" id="A0A4Y2FWG4"/>